<dbReference type="Gene3D" id="3.90.1150.10">
    <property type="entry name" value="Aspartate Aminotransferase, domain 1"/>
    <property type="match status" value="1"/>
</dbReference>
<keyword evidence="7" id="KW-0808">Transferase</keyword>
<organism evidence="7 8">
    <name type="scientific">Paenibacillus etheri</name>
    <dbReference type="NCBI Taxonomy" id="1306852"/>
    <lineage>
        <taxon>Bacteria</taxon>
        <taxon>Bacillati</taxon>
        <taxon>Bacillota</taxon>
        <taxon>Bacilli</taxon>
        <taxon>Bacillales</taxon>
        <taxon>Paenibacillaceae</taxon>
        <taxon>Paenibacillus</taxon>
    </lineage>
</organism>
<dbReference type="PANTHER" id="PTHR43525:SF1">
    <property type="entry name" value="PROTEIN MALY"/>
    <property type="match status" value="1"/>
</dbReference>
<proteinExistence type="inferred from homology"/>
<accession>A0A0W1AQ15</accession>
<feature type="domain" description="Aminotransferase class I/classII large" evidence="6">
    <location>
        <begin position="29"/>
        <end position="382"/>
    </location>
</feature>
<comment type="caution">
    <text evidence="7">The sequence shown here is derived from an EMBL/GenBank/DDBJ whole genome shotgun (WGS) entry which is preliminary data.</text>
</comment>
<evidence type="ECO:0000256" key="5">
    <source>
        <dbReference type="ARBA" id="ARBA00037974"/>
    </source>
</evidence>
<dbReference type="InterPro" id="IPR015421">
    <property type="entry name" value="PyrdxlP-dep_Trfase_major"/>
</dbReference>
<dbReference type="EC" id="4.4.1.13" evidence="2"/>
<evidence type="ECO:0000313" key="8">
    <source>
        <dbReference type="Proteomes" id="UP000054709"/>
    </source>
</evidence>
<evidence type="ECO:0000259" key="6">
    <source>
        <dbReference type="Pfam" id="PF00155"/>
    </source>
</evidence>
<dbReference type="PANTHER" id="PTHR43525">
    <property type="entry name" value="PROTEIN MALY"/>
    <property type="match status" value="1"/>
</dbReference>
<sequence>MTIDFDKVVSRYGTNCAKWDGMAQVLGREMIALSVADMDLQAPPQVIDRVTEMAKHGIYGYTDPFPPYYEAVQGWIKKAYAWEVPQEWIVFCPRIVQAVSLIIQNFTQPGDQVLIHTPAYQPVAKSVELNNRVLVESPLCEVNGHYEIDFADMELRMQAGVKIVLLISPHNPVGRVWTRAELERIVSLCTKYDAYIVSDDIHADFIHEGHEHTIIGKISTEAEQRSFICTSPGKTFNLASLEIANIVIPNDKLREKFRHCLQQAGCHNPTFFAVPALEVAYTECDEWLEELREYITANIAWVIAYIAEYMPELRIIESEGTYLLWVDCRAISTNEAELKQWIESDAKVSVSFGTGFGASGEGFIRLNIATPLPMLQEAFHRLYRTYPLKNL</sequence>
<dbReference type="Pfam" id="PF00155">
    <property type="entry name" value="Aminotran_1_2"/>
    <property type="match status" value="1"/>
</dbReference>
<dbReference type="EMBL" id="LCZJ02000065">
    <property type="protein sequence ID" value="KTD83407.1"/>
    <property type="molecule type" value="Genomic_DNA"/>
</dbReference>
<dbReference type="InterPro" id="IPR004839">
    <property type="entry name" value="Aminotransferase_I/II_large"/>
</dbReference>
<dbReference type="InterPro" id="IPR051798">
    <property type="entry name" value="Class-II_PLP-Dep_Aminotrans"/>
</dbReference>
<dbReference type="GO" id="GO:0047804">
    <property type="term" value="F:cysteine-S-conjugate beta-lyase activity"/>
    <property type="evidence" value="ECO:0007669"/>
    <property type="project" value="UniProtKB-EC"/>
</dbReference>
<evidence type="ECO:0000256" key="2">
    <source>
        <dbReference type="ARBA" id="ARBA00012224"/>
    </source>
</evidence>
<dbReference type="AlphaFoldDB" id="A0A0W1AQ15"/>
<evidence type="ECO:0000256" key="4">
    <source>
        <dbReference type="ARBA" id="ARBA00023239"/>
    </source>
</evidence>
<name>A0A0W1AQ15_9BACL</name>
<protein>
    <recommendedName>
        <fullName evidence="2">cysteine-S-conjugate beta-lyase</fullName>
        <ecNumber evidence="2">4.4.1.13</ecNumber>
    </recommendedName>
</protein>
<dbReference type="GO" id="GO:0030170">
    <property type="term" value="F:pyridoxal phosphate binding"/>
    <property type="evidence" value="ECO:0007669"/>
    <property type="project" value="InterPro"/>
</dbReference>
<evidence type="ECO:0000313" key="7">
    <source>
        <dbReference type="EMBL" id="KTD83407.1"/>
    </source>
</evidence>
<keyword evidence="8" id="KW-1185">Reference proteome</keyword>
<dbReference type="GO" id="GO:0008483">
    <property type="term" value="F:transaminase activity"/>
    <property type="evidence" value="ECO:0007669"/>
    <property type="project" value="UniProtKB-KW"/>
</dbReference>
<dbReference type="Gene3D" id="3.40.640.10">
    <property type="entry name" value="Type I PLP-dependent aspartate aminotransferase-like (Major domain)"/>
    <property type="match status" value="1"/>
</dbReference>
<dbReference type="NCBIfam" id="TIGR04350">
    <property type="entry name" value="C_S_lyase_PatB"/>
    <property type="match status" value="1"/>
</dbReference>
<dbReference type="InterPro" id="IPR027619">
    <property type="entry name" value="C-S_lyase_PatB-like"/>
</dbReference>
<gene>
    <name evidence="7" type="ORF">UQ64_01860</name>
</gene>
<dbReference type="InterPro" id="IPR015424">
    <property type="entry name" value="PyrdxlP-dep_Trfase"/>
</dbReference>
<keyword evidence="7" id="KW-0032">Aminotransferase</keyword>
<evidence type="ECO:0000256" key="1">
    <source>
        <dbReference type="ARBA" id="ARBA00001933"/>
    </source>
</evidence>
<comment type="similarity">
    <text evidence="5">Belongs to the class-II pyridoxal-phosphate-dependent aminotransferase family. MalY/PatB cystathionine beta-lyase subfamily.</text>
</comment>
<dbReference type="SUPFAM" id="SSF53383">
    <property type="entry name" value="PLP-dependent transferases"/>
    <property type="match status" value="1"/>
</dbReference>
<dbReference type="CDD" id="cd00609">
    <property type="entry name" value="AAT_like"/>
    <property type="match status" value="1"/>
</dbReference>
<keyword evidence="3" id="KW-0663">Pyridoxal phosphate</keyword>
<dbReference type="Proteomes" id="UP000054709">
    <property type="component" value="Unassembled WGS sequence"/>
</dbReference>
<keyword evidence="4" id="KW-0456">Lyase</keyword>
<dbReference type="InterPro" id="IPR015422">
    <property type="entry name" value="PyrdxlP-dep_Trfase_small"/>
</dbReference>
<dbReference type="OrthoDB" id="9802872at2"/>
<dbReference type="RefSeq" id="WP_060626687.1">
    <property type="nucleotide sequence ID" value="NZ_LCZJ02000065.1"/>
</dbReference>
<evidence type="ECO:0000256" key="3">
    <source>
        <dbReference type="ARBA" id="ARBA00022898"/>
    </source>
</evidence>
<reference evidence="7 8" key="1">
    <citation type="journal article" date="2015" name="Int. Biodeterior. Biodegradation">
        <title>Physiological and genetic screening methods for the isolation of methyl tert-butyl ether-degrading bacteria for bioremediation purposes.</title>
        <authorList>
            <person name="Guisado I.M."/>
            <person name="Purswani J."/>
            <person name="Gonzalez Lopez J."/>
            <person name="Pozo C."/>
        </authorList>
    </citation>
    <scope>NUCLEOTIDE SEQUENCE [LARGE SCALE GENOMIC DNA]</scope>
    <source>
        <strain evidence="7 8">SH7</strain>
    </source>
</reference>
<comment type="cofactor">
    <cofactor evidence="1">
        <name>pyridoxal 5'-phosphate</name>
        <dbReference type="ChEBI" id="CHEBI:597326"/>
    </cofactor>
</comment>